<gene>
    <name evidence="2" type="ORF">GCM10009119_18540</name>
</gene>
<dbReference type="Proteomes" id="UP001500469">
    <property type="component" value="Unassembled WGS sequence"/>
</dbReference>
<keyword evidence="3" id="KW-1185">Reference proteome</keyword>
<name>A0ABP3YE37_9BACT</name>
<reference evidence="3" key="1">
    <citation type="journal article" date="2019" name="Int. J. Syst. Evol. Microbiol.">
        <title>The Global Catalogue of Microorganisms (GCM) 10K type strain sequencing project: providing services to taxonomists for standard genome sequencing and annotation.</title>
        <authorList>
            <consortium name="The Broad Institute Genomics Platform"/>
            <consortium name="The Broad Institute Genome Sequencing Center for Infectious Disease"/>
            <person name="Wu L."/>
            <person name="Ma J."/>
        </authorList>
    </citation>
    <scope>NUCLEOTIDE SEQUENCE [LARGE SCALE GENOMIC DNA]</scope>
    <source>
        <strain evidence="3">JCM 16112</strain>
    </source>
</reference>
<feature type="region of interest" description="Disordered" evidence="1">
    <location>
        <begin position="1"/>
        <end position="24"/>
    </location>
</feature>
<sequence>MQTFDCPTEAKSNDCDQRNEQSRKRNQEKYARFERFWNTGCFRNYKKQQGKNQGWDQQWLEQYRKK</sequence>
<protein>
    <submittedName>
        <fullName evidence="2">Uncharacterized protein</fullName>
    </submittedName>
</protein>
<accession>A0ABP3YE37</accession>
<proteinExistence type="predicted"/>
<dbReference type="EMBL" id="BAAAFI010000007">
    <property type="protein sequence ID" value="GAA0878886.1"/>
    <property type="molecule type" value="Genomic_DNA"/>
</dbReference>
<feature type="compositionally biased region" description="Basic and acidic residues" evidence="1">
    <location>
        <begin position="11"/>
        <end position="24"/>
    </location>
</feature>
<evidence type="ECO:0000313" key="3">
    <source>
        <dbReference type="Proteomes" id="UP001500469"/>
    </source>
</evidence>
<organism evidence="2 3">
    <name type="scientific">Algoriphagus jejuensis</name>
    <dbReference type="NCBI Taxonomy" id="419934"/>
    <lineage>
        <taxon>Bacteria</taxon>
        <taxon>Pseudomonadati</taxon>
        <taxon>Bacteroidota</taxon>
        <taxon>Cytophagia</taxon>
        <taxon>Cytophagales</taxon>
        <taxon>Cyclobacteriaceae</taxon>
        <taxon>Algoriphagus</taxon>
    </lineage>
</organism>
<evidence type="ECO:0000256" key="1">
    <source>
        <dbReference type="SAM" id="MobiDB-lite"/>
    </source>
</evidence>
<evidence type="ECO:0000313" key="2">
    <source>
        <dbReference type="EMBL" id="GAA0878886.1"/>
    </source>
</evidence>
<comment type="caution">
    <text evidence="2">The sequence shown here is derived from an EMBL/GenBank/DDBJ whole genome shotgun (WGS) entry which is preliminary data.</text>
</comment>